<dbReference type="InterPro" id="IPR025641">
    <property type="entry name" value="DUF4340"/>
</dbReference>
<sequence>MGRKGLIILALLVAGLGTAYFIQQERARPQSLPATANRESLLPELQGALKGLTALDIRSPGLPEIRLERQGDGWVIPAKAGYPAADPTVAGLLRALADARKVEAKTANPELHGRVGLAEKGAPEEQGTRLKLERGDGEPLELLVGKPAQQGKGQLVRLYGDNQVWLIDQALLIPASELGWLDRRVVAIPFASVRQVEVVYPSGNTLTVFRDSADEPNLRVKQLPKGRRLAYEAAANGMATLFAGLDFADNAPLAQVQFKGKPALRFSLSTFDGGELKGEVYQQGEQPWLVLKGRDRLDDAKVPGKMDWAYRLESFQYQALAKKLEDVLAAK</sequence>
<proteinExistence type="predicted"/>
<feature type="domain" description="DUF4340" evidence="1">
    <location>
        <begin position="74"/>
        <end position="249"/>
    </location>
</feature>
<dbReference type="KEGG" id="pfuw:KF707C_45500"/>
<evidence type="ECO:0000313" key="3">
    <source>
        <dbReference type="Proteomes" id="UP000218554"/>
    </source>
</evidence>
<dbReference type="Proteomes" id="UP000218554">
    <property type="component" value="Chromosome"/>
</dbReference>
<protein>
    <recommendedName>
        <fullName evidence="1">DUF4340 domain-containing protein</fullName>
    </recommendedName>
</protein>
<evidence type="ECO:0000313" key="2">
    <source>
        <dbReference type="EMBL" id="BAU76238.1"/>
    </source>
</evidence>
<organism evidence="2 3">
    <name type="scientific">Metapseudomonas furukawaii</name>
    <name type="common">Pseudomonas furukawaii</name>
    <dbReference type="NCBI Taxonomy" id="1149133"/>
    <lineage>
        <taxon>Bacteria</taxon>
        <taxon>Pseudomonadati</taxon>
        <taxon>Pseudomonadota</taxon>
        <taxon>Gammaproteobacteria</taxon>
        <taxon>Pseudomonadales</taxon>
        <taxon>Pseudomonadaceae</taxon>
        <taxon>Metapseudomonas</taxon>
    </lineage>
</organism>
<evidence type="ECO:0000259" key="1">
    <source>
        <dbReference type="Pfam" id="PF14238"/>
    </source>
</evidence>
<keyword evidence="3" id="KW-1185">Reference proteome</keyword>
<dbReference type="Pfam" id="PF14238">
    <property type="entry name" value="DUF4340"/>
    <property type="match status" value="1"/>
</dbReference>
<dbReference type="AlphaFoldDB" id="A0AAD1C3P7"/>
<name>A0AAD1C3P7_METFU</name>
<gene>
    <name evidence="2" type="ORF">KF707C_45500</name>
</gene>
<accession>A0AAD1C3P7</accession>
<dbReference type="RefSeq" id="WP_004421057.1">
    <property type="nucleotide sequence ID" value="NZ_AJMR01000099.1"/>
</dbReference>
<dbReference type="EMBL" id="AP014862">
    <property type="protein sequence ID" value="BAU76238.1"/>
    <property type="molecule type" value="Genomic_DNA"/>
</dbReference>
<reference evidence="2 3" key="2">
    <citation type="journal article" date="2017" name="Int. J. Syst. Evol. Microbiol.">
        <title>Pseudomonas furukawaii sp. nov., a polychlorinated biphenyl-degrading bacterium isolated from biphenyl-contaminated soil in Japan.</title>
        <authorList>
            <person name="Kimura N."/>
            <person name="Watanabe T."/>
            <person name="Suenaga H."/>
            <person name="Fujihara H."/>
            <person name="Futagami T."/>
            <person name="Goto M."/>
            <person name="Hanada S."/>
            <person name="Hirose J."/>
        </authorList>
    </citation>
    <scope>NUCLEOTIDE SEQUENCE [LARGE SCALE GENOMIC DNA]</scope>
    <source>
        <strain evidence="3">DSM 10086 / NBRC 110670 / KF707</strain>
    </source>
</reference>
<reference evidence="3" key="1">
    <citation type="submission" date="2015-05" db="EMBL/GenBank/DDBJ databases">
        <title>Draft genome sequencing of a biphenyl-degrading bacterium, Pseudomonas balearica KF707 (=NBRC110670).</title>
        <authorList>
            <person name="Kimura N."/>
            <person name="Hirose J."/>
            <person name="Watanabe T."/>
            <person name="Suenaga H."/>
            <person name="Fujihara H."/>
            <person name="Noguchi M."/>
            <person name="Hashimoto M."/>
            <person name="Shimodaira J."/>
            <person name="Tsuchikane K."/>
            <person name="Hosoyama A."/>
            <person name="Yamazoe A."/>
            <person name="Fujita N."/>
            <person name="Furukawa K."/>
        </authorList>
    </citation>
    <scope>NUCLEOTIDE SEQUENCE [LARGE SCALE GENOMIC DNA]</scope>
    <source>
        <strain evidence="3">DSM 10086 / NBRC 110670 / KF707</strain>
    </source>
</reference>